<dbReference type="GeneID" id="61056572"/>
<dbReference type="AlphaFoldDB" id="A0A8E3B6Y5"/>
<evidence type="ECO:0000313" key="3">
    <source>
        <dbReference type="Proteomes" id="UP000245631"/>
    </source>
</evidence>
<feature type="region of interest" description="Disordered" evidence="1">
    <location>
        <begin position="59"/>
        <end position="84"/>
    </location>
</feature>
<comment type="caution">
    <text evidence="2">The sequence shown here is derived from an EMBL/GenBank/DDBJ whole genome shotgun (WGS) entry which is preliminary data.</text>
</comment>
<organism evidence="2 3">
    <name type="scientific">Rhizobium loti</name>
    <name type="common">Mesorhizobium loti</name>
    <dbReference type="NCBI Taxonomy" id="381"/>
    <lineage>
        <taxon>Bacteria</taxon>
        <taxon>Pseudomonadati</taxon>
        <taxon>Pseudomonadota</taxon>
        <taxon>Alphaproteobacteria</taxon>
        <taxon>Hyphomicrobiales</taxon>
        <taxon>Phyllobacteriaceae</taxon>
        <taxon>Mesorhizobium</taxon>
    </lineage>
</organism>
<feature type="compositionally biased region" description="Basic and acidic residues" evidence="1">
    <location>
        <begin position="64"/>
        <end position="77"/>
    </location>
</feature>
<proteinExistence type="predicted"/>
<reference evidence="2 3" key="1">
    <citation type="submission" date="2018-05" db="EMBL/GenBank/DDBJ databases">
        <title>Genomic Encyclopedia of Type Strains, Phase IV (KMG-IV): sequencing the most valuable type-strain genomes for metagenomic binning, comparative biology and taxonomic classification.</title>
        <authorList>
            <person name="Goeker M."/>
        </authorList>
    </citation>
    <scope>NUCLEOTIDE SEQUENCE [LARGE SCALE GENOMIC DNA]</scope>
    <source>
        <strain evidence="2 3">DSM 2626</strain>
    </source>
</reference>
<name>A0A8E3B6Y5_RHILI</name>
<dbReference type="RefSeq" id="WP_146211751.1">
    <property type="nucleotide sequence ID" value="NZ_QGGH01000001.1"/>
</dbReference>
<dbReference type="Proteomes" id="UP000245631">
    <property type="component" value="Unassembled WGS sequence"/>
</dbReference>
<dbReference type="EMBL" id="QGGH01000001">
    <property type="protein sequence ID" value="PWJ93562.1"/>
    <property type="molecule type" value="Genomic_DNA"/>
</dbReference>
<evidence type="ECO:0000313" key="2">
    <source>
        <dbReference type="EMBL" id="PWJ93562.1"/>
    </source>
</evidence>
<protein>
    <submittedName>
        <fullName evidence="2">Uncharacterized protein</fullName>
    </submittedName>
</protein>
<gene>
    <name evidence="2" type="ORF">C8D77_101241</name>
</gene>
<evidence type="ECO:0000256" key="1">
    <source>
        <dbReference type="SAM" id="MobiDB-lite"/>
    </source>
</evidence>
<sequence length="84" mass="9582">MSLPDCVVCDGRRFNDERGIPFCERCEPLFAAHVVSMQTDPKTGEALAVCPCGWTSRHPWSKQGRQDRDETVVEHWRSVPRGRP</sequence>
<accession>A0A8E3B6Y5</accession>